<protein>
    <submittedName>
        <fullName evidence="2">Uncharacterized protein</fullName>
    </submittedName>
</protein>
<dbReference type="EnsemblMetazoa" id="AMEM008966-RA">
    <property type="protein sequence ID" value="AMEM008966-PA"/>
    <property type="gene ID" value="AMEM008966"/>
</dbReference>
<keyword evidence="1" id="KW-0812">Transmembrane</keyword>
<keyword evidence="1" id="KW-0472">Membrane</keyword>
<dbReference type="VEuPathDB" id="VectorBase:AMEM008966"/>
<evidence type="ECO:0000313" key="2">
    <source>
        <dbReference type="EnsemblMetazoa" id="AMEM008966-PA"/>
    </source>
</evidence>
<accession>A0A182V513</accession>
<feature type="transmembrane region" description="Helical" evidence="1">
    <location>
        <begin position="251"/>
        <end position="273"/>
    </location>
</feature>
<keyword evidence="3" id="KW-1185">Reference proteome</keyword>
<proteinExistence type="predicted"/>
<organism evidence="2 3">
    <name type="scientific">Anopheles merus</name>
    <name type="common">Mosquito</name>
    <dbReference type="NCBI Taxonomy" id="30066"/>
    <lineage>
        <taxon>Eukaryota</taxon>
        <taxon>Metazoa</taxon>
        <taxon>Ecdysozoa</taxon>
        <taxon>Arthropoda</taxon>
        <taxon>Hexapoda</taxon>
        <taxon>Insecta</taxon>
        <taxon>Pterygota</taxon>
        <taxon>Neoptera</taxon>
        <taxon>Endopterygota</taxon>
        <taxon>Diptera</taxon>
        <taxon>Nematocera</taxon>
        <taxon>Culicoidea</taxon>
        <taxon>Culicidae</taxon>
        <taxon>Anophelinae</taxon>
        <taxon>Anopheles</taxon>
    </lineage>
</organism>
<dbReference type="AlphaFoldDB" id="A0A182V513"/>
<reference evidence="2" key="1">
    <citation type="submission" date="2020-05" db="UniProtKB">
        <authorList>
            <consortium name="EnsemblMetazoa"/>
        </authorList>
    </citation>
    <scope>IDENTIFICATION</scope>
    <source>
        <strain evidence="2">MAF</strain>
    </source>
</reference>
<name>A0A182V513_ANOME</name>
<dbReference type="Proteomes" id="UP000075903">
    <property type="component" value="Unassembled WGS sequence"/>
</dbReference>
<sequence length="306" mass="33176">LHDHLRQILLDDAPVRSVKDQRHGRVLDRRTALMNPGQSSAPARSPTAPAARLVMHLAEPPVPGAALPPVLVDHVMVLGAEPVRQMAAALAVVRVVPVRSYNPVVPLERLKVDVELLLAALLVRRPCTVEGAAPQPADLRRRQADEQPDPGEVRQMVVVGRVLEDVHPDLVAAAGTVDEQLQAVVALLAVPLADRVGQIDLLPAEPGFERDLPPRNAQPSLPTSSLLIVSAGLDPLMMRNTHSTSTLLPPWMFQWLSVPAILPLPLFALLFGFSFSSSRIQRVALYTRIVPSIEDGIELSEGKVKN</sequence>
<keyword evidence="1" id="KW-1133">Transmembrane helix</keyword>
<evidence type="ECO:0000313" key="3">
    <source>
        <dbReference type="Proteomes" id="UP000075903"/>
    </source>
</evidence>
<evidence type="ECO:0000256" key="1">
    <source>
        <dbReference type="SAM" id="Phobius"/>
    </source>
</evidence>